<dbReference type="InterPro" id="IPR025110">
    <property type="entry name" value="AMP-bd_C"/>
</dbReference>
<dbReference type="GO" id="GO:0043041">
    <property type="term" value="P:amino acid activation for nonribosomal peptide biosynthetic process"/>
    <property type="evidence" value="ECO:0007669"/>
    <property type="project" value="TreeGrafter"/>
</dbReference>
<protein>
    <recommendedName>
        <fullName evidence="2">Carrier domain-containing protein</fullName>
    </recommendedName>
</protein>
<dbReference type="GO" id="GO:0044550">
    <property type="term" value="P:secondary metabolite biosynthetic process"/>
    <property type="evidence" value="ECO:0007669"/>
    <property type="project" value="TreeGrafter"/>
</dbReference>
<evidence type="ECO:0000256" key="1">
    <source>
        <dbReference type="ARBA" id="ARBA00006432"/>
    </source>
</evidence>
<dbReference type="GO" id="GO:0031177">
    <property type="term" value="F:phosphopantetheine binding"/>
    <property type="evidence" value="ECO:0007669"/>
    <property type="project" value="TreeGrafter"/>
</dbReference>
<dbReference type="InterPro" id="IPR000873">
    <property type="entry name" value="AMP-dep_synth/lig_dom"/>
</dbReference>
<dbReference type="Gene3D" id="3.30.300.30">
    <property type="match status" value="1"/>
</dbReference>
<dbReference type="InterPro" id="IPR042099">
    <property type="entry name" value="ANL_N_sf"/>
</dbReference>
<dbReference type="Gene3D" id="1.10.1200.10">
    <property type="entry name" value="ACP-like"/>
    <property type="match status" value="1"/>
</dbReference>
<sequence>MDRYTQNMMLTSSKFAPEREYWSSQLAGELVLSAFPPDRLRASSAPYRKAAVQIALSDAASAHLNRLSNGSPLGLFMGLLVGVNYLLYRYTASVDLLVGMPGLKGSGHFALRTKLEPADTGKDLLLRVKEAVSAARKYGNIPFQLLQEQLDISNRNLLPLFCTVVQLEGLHQTDGAEALQADTVFTFAEQDGQIVLNLDYNEHLYDRVTIEALAAHLDRLLAAITGEINRPLAEIDMLSAAERDAIILGFNDTQEDYPADSTLHDMMSRQAAQTPDAPAILSEAGNLTYRELDERSSQIAHWLVEQGVASGELVGVIAKRTPQTLVNIFGILKAGGVYVPVDPDHPEERRKLILETSNCRLLLEPDLYEREGLSALQTDGPQVQTPSSQLAYVLYTSGSTGVPKGVAITHRNALNTVLACSRKFAVGAGDRLIGISSFCFDLSVFDIFGTMSAGAALVLVPNQRDIPKIVELAEKYEVTVWNSVPAILNLACGLIEEGQTSEKLRLIMLSGDWIPLELFGKATGRFVNARFISLGGPTETSIWSIHYPVTEIKSDWVSIPYGMPMPNQQIYILNSDLQVCPYGVEGELYIGGDGVGAGYLNDPERTAAFFIEHPQFGRLYKSGDFGALQRAGHIKLSGRKDFQIKIRGFRIDTKEIQSTLLKIDGVTAAAVVARGEGAENKHLVAYLVAEPGVSIPFVRNFLAARLPDYMVPSYFVPLDAMPLSANSKVDLNQLPEPDLSQLATGAEYEAPRNEVETKLVSVFQDVLGVEKIGVHDNFFALGGTSIKALQAVTRLSAEYPVEMGDIFERQTAANLAELIQGAEQVQPKHNALLRIQGGEQTPLFMVHPVSGIAYCYTDLARGLSGQPFYGLQAPSLQAGQEPITTLEEIAACYVEAVRTVQPQGPYLLGGWSMGGVVAFEMAEQFRALGETVELIAMIDSYVPALSELPDDEQMVREFAADLAGRFGVEIGDRAQAFQGVEQDAMLRYVLEQAHAQDVLPASFELEDLKRYFAVFKTNVEAYRRYEPTGRAKRIVLYRATQHAPASGDLDPTHGFRELAEEIEVVKMEADHFTIVQAPHVFLLADHLSRELRKTHEQSAERAETV</sequence>
<dbReference type="Pfam" id="PF00668">
    <property type="entry name" value="Condensation"/>
    <property type="match status" value="1"/>
</dbReference>
<dbReference type="Proteomes" id="UP000195437">
    <property type="component" value="Chromosome"/>
</dbReference>
<dbReference type="Pfam" id="PF13193">
    <property type="entry name" value="AMP-binding_C"/>
    <property type="match status" value="1"/>
</dbReference>
<evidence type="ECO:0000313" key="3">
    <source>
        <dbReference type="EMBL" id="ARU60243.1"/>
    </source>
</evidence>
<reference evidence="4" key="1">
    <citation type="submission" date="2017-05" db="EMBL/GenBank/DDBJ databases">
        <authorList>
            <person name="Sung H."/>
        </authorList>
    </citation>
    <scope>NUCLEOTIDE SEQUENCE [LARGE SCALE GENOMIC DNA]</scope>
    <source>
        <strain evidence="4">AR23208</strain>
    </source>
</reference>
<dbReference type="PROSITE" id="PS00455">
    <property type="entry name" value="AMP_BINDING"/>
    <property type="match status" value="1"/>
</dbReference>
<gene>
    <name evidence="3" type="ORF">CBW65_03580</name>
</gene>
<dbReference type="SMART" id="SM00824">
    <property type="entry name" value="PKS_TE"/>
    <property type="match status" value="1"/>
</dbReference>
<dbReference type="InterPro" id="IPR020802">
    <property type="entry name" value="TesA-like"/>
</dbReference>
<dbReference type="Gene3D" id="3.30.559.30">
    <property type="entry name" value="Nonribosomal peptide synthetase, condensation domain"/>
    <property type="match status" value="1"/>
</dbReference>
<organism evidence="3 4">
    <name type="scientific">Tumebacillus avium</name>
    <dbReference type="NCBI Taxonomy" id="1903704"/>
    <lineage>
        <taxon>Bacteria</taxon>
        <taxon>Bacillati</taxon>
        <taxon>Bacillota</taxon>
        <taxon>Bacilli</taxon>
        <taxon>Bacillales</taxon>
        <taxon>Alicyclobacillaceae</taxon>
        <taxon>Tumebacillus</taxon>
    </lineage>
</organism>
<dbReference type="Pfam" id="PF00550">
    <property type="entry name" value="PP-binding"/>
    <property type="match status" value="1"/>
</dbReference>
<dbReference type="InterPro" id="IPR001242">
    <property type="entry name" value="Condensation_dom"/>
</dbReference>
<dbReference type="KEGG" id="tum:CBW65_03580"/>
<dbReference type="PROSITE" id="PS50075">
    <property type="entry name" value="CARRIER"/>
    <property type="match status" value="1"/>
</dbReference>
<dbReference type="InterPro" id="IPR029058">
    <property type="entry name" value="AB_hydrolase_fold"/>
</dbReference>
<dbReference type="AlphaFoldDB" id="A0A1Y0ILD9"/>
<dbReference type="InterPro" id="IPR001031">
    <property type="entry name" value="Thioesterase"/>
</dbReference>
<name>A0A1Y0ILD9_9BACL</name>
<dbReference type="SUPFAM" id="SSF47336">
    <property type="entry name" value="ACP-like"/>
    <property type="match status" value="1"/>
</dbReference>
<accession>A0A1Y0ILD9</accession>
<dbReference type="EMBL" id="CP021434">
    <property type="protein sequence ID" value="ARU60243.1"/>
    <property type="molecule type" value="Genomic_DNA"/>
</dbReference>
<dbReference type="InterPro" id="IPR020845">
    <property type="entry name" value="AMP-binding_CS"/>
</dbReference>
<dbReference type="Pfam" id="PF00501">
    <property type="entry name" value="AMP-binding"/>
    <property type="match status" value="1"/>
</dbReference>
<feature type="domain" description="Carrier" evidence="2">
    <location>
        <begin position="750"/>
        <end position="826"/>
    </location>
</feature>
<dbReference type="InterPro" id="IPR045851">
    <property type="entry name" value="AMP-bd_C_sf"/>
</dbReference>
<evidence type="ECO:0000313" key="4">
    <source>
        <dbReference type="Proteomes" id="UP000195437"/>
    </source>
</evidence>
<dbReference type="GO" id="GO:0003824">
    <property type="term" value="F:catalytic activity"/>
    <property type="evidence" value="ECO:0007669"/>
    <property type="project" value="InterPro"/>
</dbReference>
<dbReference type="NCBIfam" id="TIGR01733">
    <property type="entry name" value="AA-adenyl-dom"/>
    <property type="match status" value="1"/>
</dbReference>
<dbReference type="Gene3D" id="3.40.50.1820">
    <property type="entry name" value="alpha/beta hydrolase"/>
    <property type="match status" value="1"/>
</dbReference>
<dbReference type="Gene3D" id="3.40.50.12780">
    <property type="entry name" value="N-terminal domain of ligase-like"/>
    <property type="match status" value="1"/>
</dbReference>
<dbReference type="SUPFAM" id="SSF56801">
    <property type="entry name" value="Acetyl-CoA synthetase-like"/>
    <property type="match status" value="1"/>
</dbReference>
<dbReference type="Pfam" id="PF00975">
    <property type="entry name" value="Thioesterase"/>
    <property type="match status" value="1"/>
</dbReference>
<keyword evidence="4" id="KW-1185">Reference proteome</keyword>
<dbReference type="SUPFAM" id="SSF52777">
    <property type="entry name" value="CoA-dependent acyltransferases"/>
    <property type="match status" value="1"/>
</dbReference>
<dbReference type="InterPro" id="IPR009081">
    <property type="entry name" value="PP-bd_ACP"/>
</dbReference>
<dbReference type="RefSeq" id="WP_087455630.1">
    <property type="nucleotide sequence ID" value="NZ_CP021434.1"/>
</dbReference>
<dbReference type="GO" id="GO:0005737">
    <property type="term" value="C:cytoplasm"/>
    <property type="evidence" value="ECO:0007669"/>
    <property type="project" value="TreeGrafter"/>
</dbReference>
<dbReference type="SUPFAM" id="SSF53474">
    <property type="entry name" value="alpha/beta-Hydrolases"/>
    <property type="match status" value="1"/>
</dbReference>
<proteinExistence type="inferred from homology"/>
<dbReference type="InterPro" id="IPR036736">
    <property type="entry name" value="ACP-like_sf"/>
</dbReference>
<dbReference type="OrthoDB" id="9765680at2"/>
<comment type="similarity">
    <text evidence="1">Belongs to the ATP-dependent AMP-binding enzyme family.</text>
</comment>
<dbReference type="PANTHER" id="PTHR45527:SF1">
    <property type="entry name" value="FATTY ACID SYNTHASE"/>
    <property type="match status" value="1"/>
</dbReference>
<dbReference type="PANTHER" id="PTHR45527">
    <property type="entry name" value="NONRIBOSOMAL PEPTIDE SYNTHETASE"/>
    <property type="match status" value="1"/>
</dbReference>
<dbReference type="InterPro" id="IPR010071">
    <property type="entry name" value="AA_adenyl_dom"/>
</dbReference>
<evidence type="ECO:0000259" key="2">
    <source>
        <dbReference type="PROSITE" id="PS50075"/>
    </source>
</evidence>